<proteinExistence type="inferred from homology"/>
<sequence length="432" mass="48800">MLVVLKSQRIKDDSMAVQLLIFDLDDTLIRTGDLEQRFRGGRFLGRQPQQYVDDLRAAYSQNPGRVVYSAFDLTMLRARYLGVRIGVFTRSPRHYAEILLNLAYPGFAWDFLLAFEDTPQPKPSGDGIRRAMTGLNIPDPRNVWMVGDSPVDVRAAYDSGCQVILDTTTWPRPPTPRRRDDWNALERMPDAIISNAADLQSTLDSHVSYLPVAERLQQTACAPIPNRHPFARMEKFGAFDHEREKHDIHYLGRHFSTQAQHRAIWHQVTNDIHAMKNALVVPDYWVTAIGTFLQNLVRRNPNLVFDNSLVVTVVPAKPGRTRRLEAMLTQLSTVHAQRPMVNAGLSFTPDLMRYRDGVLSHHGEGLTRQQRIENVRNHLEVIAGSGYENKHVVVIDDVATTGASLIYARKYLMAAGAAQVTCLSLTKAINTQ</sequence>
<gene>
    <name evidence="7" type="ORF">ALO70_01978</name>
    <name evidence="8" type="ORF">ALQ86_00050</name>
</gene>
<comment type="similarity">
    <text evidence="3">Belongs to the HAD-like hydrolase superfamily. CbbY/CbbZ/Gph/YieH family.</text>
</comment>
<dbReference type="Gene3D" id="3.40.50.2020">
    <property type="match status" value="1"/>
</dbReference>
<reference evidence="8 10" key="2">
    <citation type="submission" date="2018-08" db="EMBL/GenBank/DDBJ databases">
        <title>Recombination of ecologically and evolutionarily significant loci maintains genetic cohesion in the Pseudomonas syringae species complex.</title>
        <authorList>
            <person name="Dillon M."/>
            <person name="Thakur S."/>
            <person name="Almeida R.N.D."/>
            <person name="Weir B.S."/>
            <person name="Guttman D.S."/>
        </authorList>
    </citation>
    <scope>NUCLEOTIDE SEQUENCE [LARGE SCALE GENOMIC DNA]</scope>
    <source>
        <strain evidence="8 10">ICMP 8636</strain>
    </source>
</reference>
<dbReference type="PATRIC" id="fig|129137.4.peg.2846"/>
<dbReference type="SUPFAM" id="SSF56784">
    <property type="entry name" value="HAD-like"/>
    <property type="match status" value="1"/>
</dbReference>
<evidence type="ECO:0000256" key="1">
    <source>
        <dbReference type="ARBA" id="ARBA00000830"/>
    </source>
</evidence>
<dbReference type="AlphaFoldDB" id="A0A0N8RFI7"/>
<organism evidence="7 9">
    <name type="scientific">Pseudomonas amygdali pv. eriobotryae</name>
    <dbReference type="NCBI Taxonomy" id="129137"/>
    <lineage>
        <taxon>Bacteria</taxon>
        <taxon>Pseudomonadati</taxon>
        <taxon>Pseudomonadota</taxon>
        <taxon>Gammaproteobacteria</taxon>
        <taxon>Pseudomonadales</taxon>
        <taxon>Pseudomonadaceae</taxon>
        <taxon>Pseudomonas</taxon>
        <taxon>Pseudomonas amygdali</taxon>
    </lineage>
</organism>
<dbReference type="InterPro" id="IPR023214">
    <property type="entry name" value="HAD_sf"/>
</dbReference>
<dbReference type="GO" id="GO:0006281">
    <property type="term" value="P:DNA repair"/>
    <property type="evidence" value="ECO:0007669"/>
    <property type="project" value="TreeGrafter"/>
</dbReference>
<dbReference type="InterPro" id="IPR036412">
    <property type="entry name" value="HAD-like_sf"/>
</dbReference>
<dbReference type="GO" id="GO:0046872">
    <property type="term" value="F:metal ion binding"/>
    <property type="evidence" value="ECO:0007669"/>
    <property type="project" value="UniProtKB-KW"/>
</dbReference>
<accession>A0A0N8RFI7</accession>
<protein>
    <recommendedName>
        <fullName evidence="4">phosphoglycolate phosphatase</fullName>
        <ecNumber evidence="4">3.1.3.18</ecNumber>
    </recommendedName>
</protein>
<name>A0A0N8RFI7_PSEA0</name>
<dbReference type="EC" id="3.1.3.18" evidence="4"/>
<comment type="catalytic activity">
    <reaction evidence="1">
        <text>2-phosphoglycolate + H2O = glycolate + phosphate</text>
        <dbReference type="Rhea" id="RHEA:14369"/>
        <dbReference type="ChEBI" id="CHEBI:15377"/>
        <dbReference type="ChEBI" id="CHEBI:29805"/>
        <dbReference type="ChEBI" id="CHEBI:43474"/>
        <dbReference type="ChEBI" id="CHEBI:58033"/>
        <dbReference type="EC" id="3.1.3.18"/>
    </reaction>
</comment>
<keyword evidence="6" id="KW-0119">Carbohydrate metabolism</keyword>
<dbReference type="PANTHER" id="PTHR43434:SF1">
    <property type="entry name" value="PHOSPHOGLYCOLATE PHOSPHATASE"/>
    <property type="match status" value="1"/>
</dbReference>
<dbReference type="SUPFAM" id="SSF53271">
    <property type="entry name" value="PRTase-like"/>
    <property type="match status" value="1"/>
</dbReference>
<comment type="caution">
    <text evidence="7">The sequence shown here is derived from an EMBL/GenBank/DDBJ whole genome shotgun (WGS) entry which is preliminary data.</text>
</comment>
<dbReference type="PANTHER" id="PTHR43434">
    <property type="entry name" value="PHOSPHOGLYCOLATE PHOSPHATASE"/>
    <property type="match status" value="1"/>
</dbReference>
<evidence type="ECO:0000313" key="7">
    <source>
        <dbReference type="EMBL" id="KPX23303.1"/>
    </source>
</evidence>
<comment type="pathway">
    <text evidence="2">Organic acid metabolism; glycolate biosynthesis; glycolate from 2-phosphoglycolate: step 1/1.</text>
</comment>
<evidence type="ECO:0000256" key="2">
    <source>
        <dbReference type="ARBA" id="ARBA00004818"/>
    </source>
</evidence>
<dbReference type="CDD" id="cd06223">
    <property type="entry name" value="PRTases_typeI"/>
    <property type="match status" value="1"/>
</dbReference>
<dbReference type="InterPro" id="IPR000836">
    <property type="entry name" value="PRTase_dom"/>
</dbReference>
<dbReference type="Proteomes" id="UP000272627">
    <property type="component" value="Unassembled WGS sequence"/>
</dbReference>
<evidence type="ECO:0000313" key="10">
    <source>
        <dbReference type="Proteomes" id="UP000272627"/>
    </source>
</evidence>
<evidence type="ECO:0000313" key="9">
    <source>
        <dbReference type="Proteomes" id="UP000050490"/>
    </source>
</evidence>
<evidence type="ECO:0000256" key="3">
    <source>
        <dbReference type="ARBA" id="ARBA00006171"/>
    </source>
</evidence>
<evidence type="ECO:0000256" key="6">
    <source>
        <dbReference type="ARBA" id="ARBA00023277"/>
    </source>
</evidence>
<dbReference type="Pfam" id="PF00702">
    <property type="entry name" value="Hydrolase"/>
    <property type="match status" value="1"/>
</dbReference>
<dbReference type="InterPro" id="IPR029057">
    <property type="entry name" value="PRTase-like"/>
</dbReference>
<dbReference type="EMBL" id="RBOA01000314">
    <property type="protein sequence ID" value="RML98514.1"/>
    <property type="molecule type" value="Genomic_DNA"/>
</dbReference>
<dbReference type="Proteomes" id="UP000050490">
    <property type="component" value="Unassembled WGS sequence"/>
</dbReference>
<evidence type="ECO:0000256" key="4">
    <source>
        <dbReference type="ARBA" id="ARBA00013078"/>
    </source>
</evidence>
<reference evidence="7 9" key="1">
    <citation type="submission" date="2015-09" db="EMBL/GenBank/DDBJ databases">
        <title>Genome announcement of multiple Pseudomonas syringae strains.</title>
        <authorList>
            <person name="Thakur S."/>
            <person name="Wang P.W."/>
            <person name="Gong Y."/>
            <person name="Weir B.S."/>
            <person name="Guttman D.S."/>
        </authorList>
    </citation>
    <scope>NUCLEOTIDE SEQUENCE [LARGE SCALE GENOMIC DNA]</scope>
    <source>
        <strain evidence="7 9">ICMP4455</strain>
    </source>
</reference>
<dbReference type="Gene3D" id="3.40.50.1000">
    <property type="entry name" value="HAD superfamily/HAD-like"/>
    <property type="match status" value="1"/>
</dbReference>
<evidence type="ECO:0000313" key="8">
    <source>
        <dbReference type="EMBL" id="RML98514.1"/>
    </source>
</evidence>
<dbReference type="GO" id="GO:0008967">
    <property type="term" value="F:phosphoglycolate phosphatase activity"/>
    <property type="evidence" value="ECO:0007669"/>
    <property type="project" value="UniProtKB-EC"/>
</dbReference>
<dbReference type="CDD" id="cd01427">
    <property type="entry name" value="HAD_like"/>
    <property type="match status" value="1"/>
</dbReference>
<dbReference type="EMBL" id="LJQI01000342">
    <property type="protein sequence ID" value="KPX23303.1"/>
    <property type="molecule type" value="Genomic_DNA"/>
</dbReference>
<evidence type="ECO:0000256" key="5">
    <source>
        <dbReference type="ARBA" id="ARBA00022723"/>
    </source>
</evidence>
<keyword evidence="5" id="KW-0479">Metal-binding</keyword>
<dbReference type="InterPro" id="IPR050155">
    <property type="entry name" value="HAD-like_hydrolase_sf"/>
</dbReference>